<dbReference type="EMBL" id="BAAADJ010000014">
    <property type="protein sequence ID" value="GAA0323919.1"/>
    <property type="molecule type" value="Genomic_DNA"/>
</dbReference>
<protein>
    <submittedName>
        <fullName evidence="2">GNAT family N-acetyltransferase</fullName>
    </submittedName>
</protein>
<gene>
    <name evidence="2" type="ORF">GCM10008967_13070</name>
</gene>
<dbReference type="SUPFAM" id="SSF55729">
    <property type="entry name" value="Acyl-CoA N-acyltransferases (Nat)"/>
    <property type="match status" value="1"/>
</dbReference>
<organism evidence="2 3">
    <name type="scientific">Bacillus carboniphilus</name>
    <dbReference type="NCBI Taxonomy" id="86663"/>
    <lineage>
        <taxon>Bacteria</taxon>
        <taxon>Bacillati</taxon>
        <taxon>Bacillota</taxon>
        <taxon>Bacilli</taxon>
        <taxon>Bacillales</taxon>
        <taxon>Bacillaceae</taxon>
        <taxon>Bacillus</taxon>
    </lineage>
</organism>
<dbReference type="InterPro" id="IPR000182">
    <property type="entry name" value="GNAT_dom"/>
</dbReference>
<dbReference type="InterPro" id="IPR016181">
    <property type="entry name" value="Acyl_CoA_acyltransferase"/>
</dbReference>
<dbReference type="Proteomes" id="UP001500782">
    <property type="component" value="Unassembled WGS sequence"/>
</dbReference>
<sequence length="174" mass="20370">MEIHNNDEVFHIKLAKEDDLQIVLDLVVNAAEWLQSKNTTQWEYYLTNLEENTPEIFDSIHNTYILMKDNIPVASVTLETSPNEWDRDIWGDEANEEGVIYLHRLVVHRNYAGVGLGTKLLEWSERFCAEKGNKAIRFDCLASNKGLNDFYQRRYKLKDIANIYGQHSKYEVML</sequence>
<reference evidence="2 3" key="1">
    <citation type="journal article" date="2019" name="Int. J. Syst. Evol. Microbiol.">
        <title>The Global Catalogue of Microorganisms (GCM) 10K type strain sequencing project: providing services to taxonomists for standard genome sequencing and annotation.</title>
        <authorList>
            <consortium name="The Broad Institute Genomics Platform"/>
            <consortium name="The Broad Institute Genome Sequencing Center for Infectious Disease"/>
            <person name="Wu L."/>
            <person name="Ma J."/>
        </authorList>
    </citation>
    <scope>NUCLEOTIDE SEQUENCE [LARGE SCALE GENOMIC DNA]</scope>
    <source>
        <strain evidence="2 3">JCM 9731</strain>
    </source>
</reference>
<evidence type="ECO:0000259" key="1">
    <source>
        <dbReference type="PROSITE" id="PS51186"/>
    </source>
</evidence>
<evidence type="ECO:0000313" key="2">
    <source>
        <dbReference type="EMBL" id="GAA0323919.1"/>
    </source>
</evidence>
<dbReference type="RefSeq" id="WP_343797470.1">
    <property type="nucleotide sequence ID" value="NZ_BAAADJ010000014.1"/>
</dbReference>
<dbReference type="CDD" id="cd04301">
    <property type="entry name" value="NAT_SF"/>
    <property type="match status" value="1"/>
</dbReference>
<dbReference type="PROSITE" id="PS51186">
    <property type="entry name" value="GNAT"/>
    <property type="match status" value="1"/>
</dbReference>
<accession>A0ABN0W376</accession>
<evidence type="ECO:0000313" key="3">
    <source>
        <dbReference type="Proteomes" id="UP001500782"/>
    </source>
</evidence>
<feature type="domain" description="N-acetyltransferase" evidence="1">
    <location>
        <begin position="10"/>
        <end position="174"/>
    </location>
</feature>
<dbReference type="Pfam" id="PF00583">
    <property type="entry name" value="Acetyltransf_1"/>
    <property type="match status" value="1"/>
</dbReference>
<dbReference type="Gene3D" id="3.40.630.30">
    <property type="match status" value="1"/>
</dbReference>
<keyword evidence="3" id="KW-1185">Reference proteome</keyword>
<name>A0ABN0W376_9BACI</name>
<comment type="caution">
    <text evidence="2">The sequence shown here is derived from an EMBL/GenBank/DDBJ whole genome shotgun (WGS) entry which is preliminary data.</text>
</comment>
<proteinExistence type="predicted"/>